<dbReference type="InterPro" id="IPR036537">
    <property type="entry name" value="Adaptor_Cbl_N_dom_sf"/>
</dbReference>
<dbReference type="CDD" id="cd21037">
    <property type="entry name" value="MLKL_NTD"/>
    <property type="match status" value="1"/>
</dbReference>
<dbReference type="GO" id="GO:0007166">
    <property type="term" value="P:cell surface receptor signaling pathway"/>
    <property type="evidence" value="ECO:0007669"/>
    <property type="project" value="InterPro"/>
</dbReference>
<evidence type="ECO:0000313" key="1">
    <source>
        <dbReference type="EMBL" id="KIL59250.1"/>
    </source>
</evidence>
<organism evidence="1 2">
    <name type="scientific">Amanita muscaria (strain Koide BX008)</name>
    <dbReference type="NCBI Taxonomy" id="946122"/>
    <lineage>
        <taxon>Eukaryota</taxon>
        <taxon>Fungi</taxon>
        <taxon>Dikarya</taxon>
        <taxon>Basidiomycota</taxon>
        <taxon>Agaricomycotina</taxon>
        <taxon>Agaricomycetes</taxon>
        <taxon>Agaricomycetidae</taxon>
        <taxon>Agaricales</taxon>
        <taxon>Pluteineae</taxon>
        <taxon>Amanitaceae</taxon>
        <taxon>Amanita</taxon>
    </lineage>
</organism>
<dbReference type="EMBL" id="KN818319">
    <property type="protein sequence ID" value="KIL59250.1"/>
    <property type="molecule type" value="Genomic_DNA"/>
</dbReference>
<dbReference type="InParanoid" id="A0A0C2S8X0"/>
<dbReference type="AlphaFoldDB" id="A0A0C2S8X0"/>
<dbReference type="HOGENOM" id="CLU_865912_0_0_1"/>
<accession>A0A0C2S8X0</accession>
<keyword evidence="2" id="KW-1185">Reference proteome</keyword>
<dbReference type="InterPro" id="IPR059179">
    <property type="entry name" value="MLKL-like_MCAfunc"/>
</dbReference>
<dbReference type="OrthoDB" id="2924458at2759"/>
<dbReference type="Gene3D" id="1.20.930.20">
    <property type="entry name" value="Adaptor protein Cbl, N-terminal domain"/>
    <property type="match status" value="1"/>
</dbReference>
<protein>
    <submittedName>
        <fullName evidence="1">Uncharacterized protein</fullName>
    </submittedName>
</protein>
<gene>
    <name evidence="1" type="ORF">M378DRAFT_188020</name>
</gene>
<sequence length="321" mass="36758">MSIRAVRKFFSRKPRPEAASNDRPKPPLETDWCGDIIKVTTIIANASDLTPFPYIKSAANILVALLEPLQQLQKNKDDFRELAEEICKLLIMLRDRLLQYKTSGSIIPMEFGQVCTDFAQCLVNIQSDMKDIMQQQSVRMRAYFKAGVVKNLLSRYKAQVESLRLNFIMLNIFDMRVQLADIRGLLDSQDDDTTLVEQKVTQGPAAPANHLDLDTISDYKQISVGDLQVITEPIVRHRGVGDDTNDTHTEDLVVKCENVTKTLRIYRGRDHLETLKHDFNIKCKLRCATRTCTYYFSDNACLDIRISRNCLVFVRHVIFPV</sequence>
<dbReference type="Proteomes" id="UP000054549">
    <property type="component" value="Unassembled WGS sequence"/>
</dbReference>
<evidence type="ECO:0000313" key="2">
    <source>
        <dbReference type="Proteomes" id="UP000054549"/>
    </source>
</evidence>
<reference evidence="1 2" key="1">
    <citation type="submission" date="2014-04" db="EMBL/GenBank/DDBJ databases">
        <title>Evolutionary Origins and Diversification of the Mycorrhizal Mutualists.</title>
        <authorList>
            <consortium name="DOE Joint Genome Institute"/>
            <consortium name="Mycorrhizal Genomics Consortium"/>
            <person name="Kohler A."/>
            <person name="Kuo A."/>
            <person name="Nagy L.G."/>
            <person name="Floudas D."/>
            <person name="Copeland A."/>
            <person name="Barry K.W."/>
            <person name="Cichocki N."/>
            <person name="Veneault-Fourrey C."/>
            <person name="LaButti K."/>
            <person name="Lindquist E.A."/>
            <person name="Lipzen A."/>
            <person name="Lundell T."/>
            <person name="Morin E."/>
            <person name="Murat C."/>
            <person name="Riley R."/>
            <person name="Ohm R."/>
            <person name="Sun H."/>
            <person name="Tunlid A."/>
            <person name="Henrissat B."/>
            <person name="Grigoriev I.V."/>
            <person name="Hibbett D.S."/>
            <person name="Martin F."/>
        </authorList>
    </citation>
    <scope>NUCLEOTIDE SEQUENCE [LARGE SCALE GENOMIC DNA]</scope>
    <source>
        <strain evidence="1 2">Koide BX008</strain>
    </source>
</reference>
<proteinExistence type="predicted"/>
<name>A0A0C2S8X0_AMAMK</name>